<evidence type="ECO:0000256" key="1">
    <source>
        <dbReference type="ARBA" id="ARBA00023015"/>
    </source>
</evidence>
<keyword evidence="1" id="KW-0805">Transcription regulation</keyword>
<dbReference type="Pfam" id="PF12833">
    <property type="entry name" value="HTH_18"/>
    <property type="match status" value="1"/>
</dbReference>
<keyword evidence="6" id="KW-1185">Reference proteome</keyword>
<sequence length="258" mass="30423">MSISNYKTGVISPEQFIAEHSFAYIIKGEMQLYDGEHNHLLRSGEFGLARKNRLVRFKKEMINGELEKVFVFFDEPFLRKFQEKHHPTITNFPPGQTIIKLPENELLPNYIQSLLPHYDHGLIAEPFKELKREELLIILLQASPELTGILFDFGIPQKINIEAFMNQNYHFNVSNERFAFLTGRSLSAFKRDFRKVFHDTPGRWLVQKRLQEAYFLIDKQHKKISELYLDLGFETLSHFSYAFKKHFGFAPTELTRHK</sequence>
<dbReference type="InterPro" id="IPR050204">
    <property type="entry name" value="AraC_XylS_family_regulators"/>
</dbReference>
<dbReference type="PANTHER" id="PTHR46796">
    <property type="entry name" value="HTH-TYPE TRANSCRIPTIONAL ACTIVATOR RHAS-RELATED"/>
    <property type="match status" value="1"/>
</dbReference>
<dbReference type="EMBL" id="BAABFT010000002">
    <property type="protein sequence ID" value="GAA4312884.1"/>
    <property type="molecule type" value="Genomic_DNA"/>
</dbReference>
<dbReference type="Proteomes" id="UP001500582">
    <property type="component" value="Unassembled WGS sequence"/>
</dbReference>
<dbReference type="Gene3D" id="1.10.10.60">
    <property type="entry name" value="Homeodomain-like"/>
    <property type="match status" value="1"/>
</dbReference>
<dbReference type="SMART" id="SM00342">
    <property type="entry name" value="HTH_ARAC"/>
    <property type="match status" value="1"/>
</dbReference>
<evidence type="ECO:0000313" key="5">
    <source>
        <dbReference type="EMBL" id="GAA4312884.1"/>
    </source>
</evidence>
<dbReference type="SUPFAM" id="SSF46689">
    <property type="entry name" value="Homeodomain-like"/>
    <property type="match status" value="1"/>
</dbReference>
<feature type="domain" description="HTH araC/xylS-type" evidence="4">
    <location>
        <begin position="159"/>
        <end position="257"/>
    </location>
</feature>
<proteinExistence type="predicted"/>
<dbReference type="PROSITE" id="PS01124">
    <property type="entry name" value="HTH_ARAC_FAMILY_2"/>
    <property type="match status" value="1"/>
</dbReference>
<dbReference type="RefSeq" id="WP_345209750.1">
    <property type="nucleotide sequence ID" value="NZ_BAABFT010000002.1"/>
</dbReference>
<dbReference type="InterPro" id="IPR009057">
    <property type="entry name" value="Homeodomain-like_sf"/>
</dbReference>
<gene>
    <name evidence="5" type="ORF">GCM10023149_08420</name>
</gene>
<dbReference type="Pfam" id="PF22200">
    <property type="entry name" value="ExsA_N"/>
    <property type="match status" value="1"/>
</dbReference>
<evidence type="ECO:0000259" key="4">
    <source>
        <dbReference type="PROSITE" id="PS01124"/>
    </source>
</evidence>
<name>A0ABP8FXT9_9SPHI</name>
<dbReference type="InterPro" id="IPR018060">
    <property type="entry name" value="HTH_AraC"/>
</dbReference>
<protein>
    <recommendedName>
        <fullName evidence="4">HTH araC/xylS-type domain-containing protein</fullName>
    </recommendedName>
</protein>
<accession>A0ABP8FXT9</accession>
<reference evidence="6" key="1">
    <citation type="journal article" date="2019" name="Int. J. Syst. Evol. Microbiol.">
        <title>The Global Catalogue of Microorganisms (GCM) 10K type strain sequencing project: providing services to taxonomists for standard genome sequencing and annotation.</title>
        <authorList>
            <consortium name="The Broad Institute Genomics Platform"/>
            <consortium name="The Broad Institute Genome Sequencing Center for Infectious Disease"/>
            <person name="Wu L."/>
            <person name="Ma J."/>
        </authorList>
    </citation>
    <scope>NUCLEOTIDE SEQUENCE [LARGE SCALE GENOMIC DNA]</scope>
    <source>
        <strain evidence="6">JCM 17705</strain>
    </source>
</reference>
<keyword evidence="2" id="KW-0238">DNA-binding</keyword>
<organism evidence="5 6">
    <name type="scientific">Mucilaginibacter gynuensis</name>
    <dbReference type="NCBI Taxonomy" id="1302236"/>
    <lineage>
        <taxon>Bacteria</taxon>
        <taxon>Pseudomonadati</taxon>
        <taxon>Bacteroidota</taxon>
        <taxon>Sphingobacteriia</taxon>
        <taxon>Sphingobacteriales</taxon>
        <taxon>Sphingobacteriaceae</taxon>
        <taxon>Mucilaginibacter</taxon>
    </lineage>
</organism>
<keyword evidence="3" id="KW-0804">Transcription</keyword>
<comment type="caution">
    <text evidence="5">The sequence shown here is derived from an EMBL/GenBank/DDBJ whole genome shotgun (WGS) entry which is preliminary data.</text>
</comment>
<dbReference type="InterPro" id="IPR054015">
    <property type="entry name" value="ExsA-like_N"/>
</dbReference>
<evidence type="ECO:0000256" key="2">
    <source>
        <dbReference type="ARBA" id="ARBA00023125"/>
    </source>
</evidence>
<evidence type="ECO:0000313" key="6">
    <source>
        <dbReference type="Proteomes" id="UP001500582"/>
    </source>
</evidence>
<evidence type="ECO:0000256" key="3">
    <source>
        <dbReference type="ARBA" id="ARBA00023163"/>
    </source>
</evidence>